<reference evidence="5" key="1">
    <citation type="submission" date="2017-09" db="EMBL/GenBank/DDBJ databases">
        <authorList>
            <person name="Varghese N."/>
            <person name="Submissions S."/>
        </authorList>
    </citation>
    <scope>NUCLEOTIDE SEQUENCE [LARGE SCALE GENOMIC DNA]</scope>
    <source>
        <strain evidence="5">USBA 140</strain>
    </source>
</reference>
<dbReference type="EMBL" id="OCNJ01000014">
    <property type="protein sequence ID" value="SOE00774.1"/>
    <property type="molecule type" value="Genomic_DNA"/>
</dbReference>
<dbReference type="InterPro" id="IPR050445">
    <property type="entry name" value="Bact_polysacc_biosynth/exp"/>
</dbReference>
<dbReference type="PANTHER" id="PTHR32309:SF13">
    <property type="entry name" value="FERRIC ENTEROBACTIN TRANSPORT PROTEIN FEPE"/>
    <property type="match status" value="1"/>
</dbReference>
<sequence>MSDVKDLSDDRTAEPAEVAPSDTKKSLGRLLVQMGRMSSRDVDRVLQKQMEDNCSFGEAAVALRLVTQRDIMEALARQYQYPTLQGMERRDGMSRELVVGHEPFGAAAEEFRAIRTSLLHSHVSEGLRSLAVVGVHEGAGATYFASNLALSMAQMTLPTILVESNLRSPRIAEMWNMPRRSRGLSEVLRHHDGDPSAVITEVVPNLSVLLCGAEPPNPQELLCSPEFAQLTQWLESRYRVVIYDTAPAKEFADARVVGAVVGSAIVVARRNRSRTRDTTEIVERLETVGCNVAGTIFNSH</sequence>
<accession>A0A286H0E9</accession>
<dbReference type="InterPro" id="IPR037257">
    <property type="entry name" value="T2SS_E_N_sf"/>
</dbReference>
<dbReference type="GO" id="GO:0004713">
    <property type="term" value="F:protein tyrosine kinase activity"/>
    <property type="evidence" value="ECO:0007669"/>
    <property type="project" value="TreeGrafter"/>
</dbReference>
<gene>
    <name evidence="4" type="ORF">SAMN05421508_11430</name>
</gene>
<evidence type="ECO:0000256" key="3">
    <source>
        <dbReference type="SAM" id="MobiDB-lite"/>
    </source>
</evidence>
<dbReference type="RefSeq" id="WP_097281362.1">
    <property type="nucleotide sequence ID" value="NZ_OCNJ01000014.1"/>
</dbReference>
<dbReference type="NCBIfam" id="TIGR01007">
    <property type="entry name" value="eps_fam"/>
    <property type="match status" value="1"/>
</dbReference>
<dbReference type="InterPro" id="IPR005702">
    <property type="entry name" value="Wzc-like_C"/>
</dbReference>
<dbReference type="AlphaFoldDB" id="A0A286H0E9"/>
<organism evidence="4 5">
    <name type="scientific">Caenispirillum bisanense</name>
    <dbReference type="NCBI Taxonomy" id="414052"/>
    <lineage>
        <taxon>Bacteria</taxon>
        <taxon>Pseudomonadati</taxon>
        <taxon>Pseudomonadota</taxon>
        <taxon>Alphaproteobacteria</taxon>
        <taxon>Rhodospirillales</taxon>
        <taxon>Novispirillaceae</taxon>
        <taxon>Caenispirillum</taxon>
    </lineage>
</organism>
<dbReference type="SUPFAM" id="SSF52540">
    <property type="entry name" value="P-loop containing nucleoside triphosphate hydrolases"/>
    <property type="match status" value="1"/>
</dbReference>
<dbReference type="Gene3D" id="3.40.50.300">
    <property type="entry name" value="P-loop containing nucleotide triphosphate hydrolases"/>
    <property type="match status" value="1"/>
</dbReference>
<proteinExistence type="predicted"/>
<dbReference type="InterPro" id="IPR027417">
    <property type="entry name" value="P-loop_NTPase"/>
</dbReference>
<dbReference type="SUPFAM" id="SSF160246">
    <property type="entry name" value="EspE N-terminal domain-like"/>
    <property type="match status" value="1"/>
</dbReference>
<keyword evidence="1" id="KW-0547">Nucleotide-binding</keyword>
<dbReference type="GO" id="GO:0005886">
    <property type="term" value="C:plasma membrane"/>
    <property type="evidence" value="ECO:0007669"/>
    <property type="project" value="TreeGrafter"/>
</dbReference>
<dbReference type="OrthoDB" id="230260at2"/>
<keyword evidence="2" id="KW-0067">ATP-binding</keyword>
<dbReference type="Proteomes" id="UP000219621">
    <property type="component" value="Unassembled WGS sequence"/>
</dbReference>
<name>A0A286H0E9_9PROT</name>
<evidence type="ECO:0000313" key="4">
    <source>
        <dbReference type="EMBL" id="SOE00774.1"/>
    </source>
</evidence>
<dbReference type="CDD" id="cd05387">
    <property type="entry name" value="BY-kinase"/>
    <property type="match status" value="1"/>
</dbReference>
<keyword evidence="5" id="KW-1185">Reference proteome</keyword>
<protein>
    <submittedName>
        <fullName evidence="4">Chain length determinant protein tyrosine kinase EpsG</fullName>
    </submittedName>
</protein>
<keyword evidence="4" id="KW-0418">Kinase</keyword>
<evidence type="ECO:0000256" key="1">
    <source>
        <dbReference type="ARBA" id="ARBA00022741"/>
    </source>
</evidence>
<evidence type="ECO:0000256" key="2">
    <source>
        <dbReference type="ARBA" id="ARBA00022840"/>
    </source>
</evidence>
<keyword evidence="4" id="KW-0808">Transferase</keyword>
<dbReference type="GO" id="GO:0005524">
    <property type="term" value="F:ATP binding"/>
    <property type="evidence" value="ECO:0007669"/>
    <property type="project" value="UniProtKB-KW"/>
</dbReference>
<feature type="compositionally biased region" description="Basic and acidic residues" evidence="3">
    <location>
        <begin position="1"/>
        <end position="14"/>
    </location>
</feature>
<feature type="region of interest" description="Disordered" evidence="3">
    <location>
        <begin position="1"/>
        <end position="25"/>
    </location>
</feature>
<dbReference type="PANTHER" id="PTHR32309">
    <property type="entry name" value="TYROSINE-PROTEIN KINASE"/>
    <property type="match status" value="1"/>
</dbReference>
<evidence type="ECO:0000313" key="5">
    <source>
        <dbReference type="Proteomes" id="UP000219621"/>
    </source>
</evidence>